<proteinExistence type="predicted"/>
<dbReference type="Proteomes" id="UP000176204">
    <property type="component" value="Chromosome I"/>
</dbReference>
<organism evidence="2 3">
    <name type="scientific">Akkermansia glycaniphila</name>
    <dbReference type="NCBI Taxonomy" id="1679444"/>
    <lineage>
        <taxon>Bacteria</taxon>
        <taxon>Pseudomonadati</taxon>
        <taxon>Verrucomicrobiota</taxon>
        <taxon>Verrucomicrobiia</taxon>
        <taxon>Verrucomicrobiales</taxon>
        <taxon>Akkermansiaceae</taxon>
        <taxon>Akkermansia</taxon>
    </lineage>
</organism>
<dbReference type="AlphaFoldDB" id="A0A1H6LZC6"/>
<dbReference type="OrthoDB" id="207068at2"/>
<feature type="transmembrane region" description="Helical" evidence="1">
    <location>
        <begin position="427"/>
        <end position="444"/>
    </location>
</feature>
<reference evidence="3" key="1">
    <citation type="submission" date="2016-09" db="EMBL/GenBank/DDBJ databases">
        <authorList>
            <person name="Koehorst J."/>
        </authorList>
    </citation>
    <scope>NUCLEOTIDE SEQUENCE [LARGE SCALE GENOMIC DNA]</scope>
</reference>
<evidence type="ECO:0000256" key="1">
    <source>
        <dbReference type="SAM" id="Phobius"/>
    </source>
</evidence>
<feature type="transmembrane region" description="Helical" evidence="1">
    <location>
        <begin position="127"/>
        <end position="146"/>
    </location>
</feature>
<feature type="transmembrane region" description="Helical" evidence="1">
    <location>
        <begin position="23"/>
        <end position="47"/>
    </location>
</feature>
<gene>
    <name evidence="2" type="ORF">PYTT_1574</name>
</gene>
<feature type="transmembrane region" description="Helical" evidence="1">
    <location>
        <begin position="220"/>
        <end position="241"/>
    </location>
</feature>
<evidence type="ECO:0000313" key="3">
    <source>
        <dbReference type="Proteomes" id="UP000176204"/>
    </source>
</evidence>
<dbReference type="EMBL" id="LT629973">
    <property type="protein sequence ID" value="SEH90295.1"/>
    <property type="molecule type" value="Genomic_DNA"/>
</dbReference>
<feature type="transmembrane region" description="Helical" evidence="1">
    <location>
        <begin position="181"/>
        <end position="208"/>
    </location>
</feature>
<feature type="transmembrane region" description="Helical" evidence="1">
    <location>
        <begin position="350"/>
        <end position="367"/>
    </location>
</feature>
<keyword evidence="1" id="KW-1133">Transmembrane helix</keyword>
<accession>A0A1H6LZC6</accession>
<feature type="transmembrane region" description="Helical" evidence="1">
    <location>
        <begin position="399"/>
        <end position="415"/>
    </location>
</feature>
<protein>
    <submittedName>
        <fullName evidence="2">Uncharacterized protein</fullName>
    </submittedName>
</protein>
<sequence length="594" mass="67517">MNRNVFSAAKHGVQVFYSYIARHPWLCSFLLCAVSGLLVWCKGAVILHNDDIQLQFLLTNGGCGYSPYLLHSGYLWGYWWSMVAQILPVHSAWMMLANMILLFVSLWISCFLFFSRAFSRSREQEPFYLWSRTILILLVFFCIRILLGMPMYTLVSISLLLAGMGFILLPSREMKAWKRYGAGAILCFIALCIRIDSLYVGLVYFGVLSALIVCNKGKKMWRQIGICGLGLLGIAGCVWGVNYVGNVQNKEIVQTLSFLKKRISIQDIADNSGIDKYDRYARDCKITREQIDMFKAFIYVPEMEESGQMDQAVSIHQVGMRGLFGLDWLAKRGILSPEWNELSKIRQSPVALSLWVCLCLAGFLYAFVSKRTWHVPVLYGMFVACIVFLLLTQHRLLDRVYFPVVMMALIGMGAYLPRKAAYAIEKWKLYLLVAVMGAGTLFVFRHDRHGLVHLLDSESSPSVDQVSCREYVQAHPHTIFVCAAPLEMLFPESPLDYSCDLFRTTNVIPVGGAWIYYTPAYKSFLVAHGMRDPYVALLADRVVFLVGSHGQVKATKILQGVKESVERKTGQSMEWRLIEDNGKFSCWKAVRVEF</sequence>
<feature type="transmembrane region" description="Helical" evidence="1">
    <location>
        <begin position="93"/>
        <end position="115"/>
    </location>
</feature>
<feature type="transmembrane region" description="Helical" evidence="1">
    <location>
        <begin position="373"/>
        <end position="392"/>
    </location>
</feature>
<keyword evidence="3" id="KW-1185">Reference proteome</keyword>
<feature type="transmembrane region" description="Helical" evidence="1">
    <location>
        <begin position="152"/>
        <end position="169"/>
    </location>
</feature>
<keyword evidence="1" id="KW-0472">Membrane</keyword>
<name>A0A1H6LZC6_9BACT</name>
<dbReference type="RefSeq" id="WP_141675865.1">
    <property type="nucleotide sequence ID" value="NZ_LIGX01000035.1"/>
</dbReference>
<dbReference type="KEGG" id="agl:PYTT_1574"/>
<keyword evidence="1" id="KW-0812">Transmembrane</keyword>
<evidence type="ECO:0000313" key="2">
    <source>
        <dbReference type="EMBL" id="SEH90295.1"/>
    </source>
</evidence>